<dbReference type="InterPro" id="IPR056823">
    <property type="entry name" value="TEN-like_YD-shell"/>
</dbReference>
<dbReference type="Pfam" id="PF20148">
    <property type="entry name" value="DUF6531"/>
    <property type="match status" value="1"/>
</dbReference>
<dbReference type="Proteomes" id="UP001237823">
    <property type="component" value="Unassembled WGS sequence"/>
</dbReference>
<dbReference type="Pfam" id="PF05593">
    <property type="entry name" value="RHS_repeat"/>
    <property type="match status" value="4"/>
</dbReference>
<sequence>MRRRIALSVLVSSAVVGSALVATPAVAAGEPWNTVFTPPASADHNAIPAIDAPDVPWKPGATSSSTSGSAKSRVASPQVATATVGAPGLGSLPYFSFDKTELSLDEVAQVNLGNGNLLLTGNDGVLNGAGLALRNDRFYNGLSSSAGSFGGGWSSSLSQGDVGLKTDSTSATFTGPNGFSAKFTLSGSTYTAPKGFNATLTSDSSSTDKRYTLQYNSSGEKLTFSDQGWITTDTDRNGVGSTYSYDANNRVKTVSTASGRQYTVNWSGGTPAQITSVADSAGRNVQYDTDASGRLVKVTKPDGNTEQYTYDSTGRVATAQFPSGNSNGDIVFTFGYDTSNRVTTITSAQTSAPSTTLSSSTYTYASGTTTVKDGNGNTATYTIDSSGRVSAAKDALGRSKSQTWTANSDIQTTTDALGSGQTAGNVTTYSYDQLNNATGVSYPTGAAASATYAQGTSCPTAGSGNPNLPKCSSDDAGNKNQFTYDTAGNLTGTTSTDKSGNGAVSQSFTYEKSDRSVCGGFAGQKCSATDGRGKKTTYSYDTSGNLTAVTPPAPLGATTYAYDSLGRVTSVTDGNNKTTTFTYNSRDAVQQQTFAGGATFNTSYYQNGLTSQQVDSATGQTNSSYDGLGRLLSKTGPASGQSEAYTYDKVGNITGFTDANGKVTYGYDAANQLTTITEPGGSCTTGTTAPAASSGCVKLAYDNNGAETSRTFPGGAKVATTRDTSGRATRILATAAGTSTASVDIAYSYGVGGSTAKADDRLNVQSRTSTKEQGITAGAKTTYTYDSLKRLTKSAETSGSTNTATWSYGYDAAGNRTSQATSGSTITAKSSTYTYNDANELTAATGDTSTWTYDAAGNSTKSGATGQTYTIDQGRGAITAIDSSSYTAFGQGNDQTLTRSASGTSYTNTSLGLSSETTSSGTTAYTRSPSGDIVSARSGSTRLYYVLDSLGSVVGVFGATGTYTGGYSYTPYGELRSATNNATITANSIRYAAGYWDTSVNLYRFGARYYDPTIGRFTQYDPSGQEANPYVYGAGDPIGSADPSGLKTQRLLNDGDSELVGAAAGAVVTLGVTAVGCTLGPLGCAAGGFVGGVVGSGIGAGTTAALEGKPTRKPTLDGFRTGLVSGLVTAGLGRYFGPTVIKG</sequence>
<dbReference type="Pfam" id="PF25023">
    <property type="entry name" value="TEN_YD-shell"/>
    <property type="match status" value="1"/>
</dbReference>
<keyword evidence="1" id="KW-0677">Repeat</keyword>
<dbReference type="InterPro" id="IPR045351">
    <property type="entry name" value="DUF6531"/>
</dbReference>
<dbReference type="RefSeq" id="WP_289459923.1">
    <property type="nucleotide sequence ID" value="NZ_JAUCML010000013.1"/>
</dbReference>
<dbReference type="NCBIfam" id="TIGR03696">
    <property type="entry name" value="Rhs_assc_core"/>
    <property type="match status" value="1"/>
</dbReference>
<evidence type="ECO:0000256" key="2">
    <source>
        <dbReference type="SAM" id="MobiDB-lite"/>
    </source>
</evidence>
<evidence type="ECO:0000259" key="5">
    <source>
        <dbReference type="Pfam" id="PF25023"/>
    </source>
</evidence>
<feature type="compositionally biased region" description="Low complexity" evidence="2">
    <location>
        <begin position="60"/>
        <end position="70"/>
    </location>
</feature>
<feature type="domain" description="Teneurin-like YD-shell" evidence="5">
    <location>
        <begin position="922"/>
        <end position="1021"/>
    </location>
</feature>
<dbReference type="InterPro" id="IPR031325">
    <property type="entry name" value="RHS_repeat"/>
</dbReference>
<dbReference type="EMBL" id="JAUCML010000013">
    <property type="protein sequence ID" value="MDM7886578.1"/>
    <property type="molecule type" value="Genomic_DNA"/>
</dbReference>
<feature type="region of interest" description="Disordered" evidence="2">
    <location>
        <begin position="47"/>
        <end position="75"/>
    </location>
</feature>
<feature type="region of interest" description="Disordered" evidence="2">
    <location>
        <begin position="892"/>
        <end position="930"/>
    </location>
</feature>
<feature type="chain" id="PRO_5046234003" evidence="3">
    <location>
        <begin position="28"/>
        <end position="1143"/>
    </location>
</feature>
<dbReference type="PANTHER" id="PTHR32305:SF15">
    <property type="entry name" value="PROTEIN RHSA-RELATED"/>
    <property type="match status" value="1"/>
</dbReference>
<feature type="compositionally biased region" description="Polar residues" evidence="2">
    <location>
        <begin position="892"/>
        <end position="908"/>
    </location>
</feature>
<gene>
    <name evidence="6" type="ORF">QUG92_15815</name>
</gene>
<dbReference type="NCBIfam" id="TIGR01643">
    <property type="entry name" value="YD_repeat_2x"/>
    <property type="match status" value="4"/>
</dbReference>
<feature type="signal peptide" evidence="3">
    <location>
        <begin position="1"/>
        <end position="27"/>
    </location>
</feature>
<keyword evidence="3" id="KW-0732">Signal</keyword>
<accession>A0ABT7TAJ6</accession>
<dbReference type="InterPro" id="IPR050708">
    <property type="entry name" value="T6SS_VgrG/RHS"/>
</dbReference>
<protein>
    <submittedName>
        <fullName evidence="6">RHS repeat-associated core domain-containing protein</fullName>
    </submittedName>
</protein>
<evidence type="ECO:0000313" key="7">
    <source>
        <dbReference type="Proteomes" id="UP001237823"/>
    </source>
</evidence>
<feature type="compositionally biased region" description="Low complexity" evidence="2">
    <location>
        <begin position="909"/>
        <end position="923"/>
    </location>
</feature>
<organism evidence="6 7">
    <name type="scientific">Curtobacterium citri</name>
    <dbReference type="NCBI Taxonomy" id="3055139"/>
    <lineage>
        <taxon>Bacteria</taxon>
        <taxon>Bacillati</taxon>
        <taxon>Actinomycetota</taxon>
        <taxon>Actinomycetes</taxon>
        <taxon>Micrococcales</taxon>
        <taxon>Microbacteriaceae</taxon>
        <taxon>Curtobacterium</taxon>
    </lineage>
</organism>
<proteinExistence type="predicted"/>
<evidence type="ECO:0000313" key="6">
    <source>
        <dbReference type="EMBL" id="MDM7886578.1"/>
    </source>
</evidence>
<dbReference type="InterPro" id="IPR006530">
    <property type="entry name" value="YD"/>
</dbReference>
<evidence type="ECO:0000256" key="3">
    <source>
        <dbReference type="SAM" id="SignalP"/>
    </source>
</evidence>
<evidence type="ECO:0000256" key="1">
    <source>
        <dbReference type="ARBA" id="ARBA00022737"/>
    </source>
</evidence>
<name>A0ABT7TAJ6_9MICO</name>
<feature type="domain" description="DUF6531" evidence="4">
    <location>
        <begin position="110"/>
        <end position="182"/>
    </location>
</feature>
<evidence type="ECO:0000259" key="4">
    <source>
        <dbReference type="Pfam" id="PF20148"/>
    </source>
</evidence>
<dbReference type="Gene3D" id="2.180.10.10">
    <property type="entry name" value="RHS repeat-associated core"/>
    <property type="match status" value="3"/>
</dbReference>
<dbReference type="InterPro" id="IPR022385">
    <property type="entry name" value="Rhs_assc_core"/>
</dbReference>
<reference evidence="6 7" key="1">
    <citation type="submission" date="2023-06" db="EMBL/GenBank/DDBJ databases">
        <authorList>
            <person name="Feng G."/>
            <person name="Li J."/>
            <person name="Zhu H."/>
        </authorList>
    </citation>
    <scope>NUCLEOTIDE SEQUENCE [LARGE SCALE GENOMIC DNA]</scope>
    <source>
        <strain evidence="6 7">RHCKG23</strain>
    </source>
</reference>
<dbReference type="PANTHER" id="PTHR32305">
    <property type="match status" value="1"/>
</dbReference>
<keyword evidence="7" id="KW-1185">Reference proteome</keyword>
<comment type="caution">
    <text evidence="6">The sequence shown here is derived from an EMBL/GenBank/DDBJ whole genome shotgun (WGS) entry which is preliminary data.</text>
</comment>